<dbReference type="Proteomes" id="UP001149813">
    <property type="component" value="Unassembled WGS sequence"/>
</dbReference>
<feature type="coiled-coil region" evidence="1">
    <location>
        <begin position="452"/>
        <end position="500"/>
    </location>
</feature>
<sequence length="536" mass="60023">MSDVKSENAVAHDEQQQHLDAVPQEHVDEQHQQQHQQQQQPHDEDHNMEEDEEEATEQQYAEQYEGYDQQHYATGEEGQYEGQYEATADGQYQGATDADYPTTAEGEYPGATDADYQAAEGEYQDPGTEAYDTAAEMASAAAAVAAAAAASAAGEEYADQQVADDGQHYDAEQQEEYQYSEQELSAHQGELGDGQTLATHEAASREMDVDGSEVHDHAHDVSQSMMGYDYASNPDGLQTLAATSSAVGLETPSRSHHYQLGTPMHSSQKPIMPKFNRSRNWSTEETKFLLSELDRIVNSNPEERHENVLRSHATFEEIAENLRNKGYSNREGQGCMIRWRNLLRVYKQQRAAMAEGNPPSNHQNMQYASAIENIYRFPPDSLPYGLHAEGSPITETSPAGSAPTSAHTRTWSQANGSTVFATPARKKAREMTAISEHIDQIDHKLDQTIEYINQQSEAMRLLEERLAMTEQTLEKSREVLETLNNNFMDKDAKRDDLEKQLMATVQALSQVISAKKSEDPQQQQQQQDEEVAVEQE</sequence>
<feature type="region of interest" description="Disordered" evidence="2">
    <location>
        <begin position="513"/>
        <end position="536"/>
    </location>
</feature>
<evidence type="ECO:0000259" key="3">
    <source>
        <dbReference type="PROSITE" id="PS50090"/>
    </source>
</evidence>
<dbReference type="InterPro" id="IPR044822">
    <property type="entry name" value="Myb_DNA-bind_4"/>
</dbReference>
<feature type="compositionally biased region" description="Polar residues" evidence="2">
    <location>
        <begin position="393"/>
        <end position="417"/>
    </location>
</feature>
<dbReference type="EMBL" id="JANBOJ010000317">
    <property type="protein sequence ID" value="KAJ1719949.1"/>
    <property type="molecule type" value="Genomic_DNA"/>
</dbReference>
<keyword evidence="1" id="KW-0175">Coiled coil</keyword>
<dbReference type="Pfam" id="PF13837">
    <property type="entry name" value="Myb_DNA-bind_4"/>
    <property type="match status" value="1"/>
</dbReference>
<comment type="caution">
    <text evidence="4">The sequence shown here is derived from an EMBL/GenBank/DDBJ whole genome shotgun (WGS) entry which is preliminary data.</text>
</comment>
<feature type="region of interest" description="Disordered" evidence="2">
    <location>
        <begin position="1"/>
        <end position="112"/>
    </location>
</feature>
<proteinExistence type="predicted"/>
<protein>
    <recommendedName>
        <fullName evidence="3">Myb-like domain-containing protein</fullName>
    </recommendedName>
</protein>
<feature type="domain" description="Myb-like" evidence="3">
    <location>
        <begin position="280"/>
        <end position="343"/>
    </location>
</feature>
<feature type="compositionally biased region" description="Acidic residues" evidence="2">
    <location>
        <begin position="46"/>
        <end position="56"/>
    </location>
</feature>
<evidence type="ECO:0000256" key="1">
    <source>
        <dbReference type="SAM" id="Coils"/>
    </source>
</evidence>
<evidence type="ECO:0000313" key="5">
    <source>
        <dbReference type="Proteomes" id="UP001149813"/>
    </source>
</evidence>
<evidence type="ECO:0000256" key="2">
    <source>
        <dbReference type="SAM" id="MobiDB-lite"/>
    </source>
</evidence>
<feature type="compositionally biased region" description="Basic and acidic residues" evidence="2">
    <location>
        <begin position="1"/>
        <end position="32"/>
    </location>
</feature>
<feature type="region of interest" description="Disordered" evidence="2">
    <location>
        <begin position="253"/>
        <end position="273"/>
    </location>
</feature>
<keyword evidence="5" id="KW-1185">Reference proteome</keyword>
<feature type="compositionally biased region" description="Acidic residues" evidence="2">
    <location>
        <begin position="527"/>
        <end position="536"/>
    </location>
</feature>
<organism evidence="4 5">
    <name type="scientific">Coemansia erecta</name>
    <dbReference type="NCBI Taxonomy" id="147472"/>
    <lineage>
        <taxon>Eukaryota</taxon>
        <taxon>Fungi</taxon>
        <taxon>Fungi incertae sedis</taxon>
        <taxon>Zoopagomycota</taxon>
        <taxon>Kickxellomycotina</taxon>
        <taxon>Kickxellomycetes</taxon>
        <taxon>Kickxellales</taxon>
        <taxon>Kickxellaceae</taxon>
        <taxon>Coemansia</taxon>
    </lineage>
</organism>
<feature type="region of interest" description="Disordered" evidence="2">
    <location>
        <begin position="386"/>
        <end position="417"/>
    </location>
</feature>
<feature type="region of interest" description="Disordered" evidence="2">
    <location>
        <begin position="157"/>
        <end position="186"/>
    </location>
</feature>
<accession>A0A9W8CNW1</accession>
<gene>
    <name evidence="4" type="ORF">LPJ53_005366</name>
</gene>
<dbReference type="AlphaFoldDB" id="A0A9W8CNW1"/>
<dbReference type="Gene3D" id="1.10.10.60">
    <property type="entry name" value="Homeodomain-like"/>
    <property type="match status" value="1"/>
</dbReference>
<dbReference type="OrthoDB" id="691673at2759"/>
<feature type="compositionally biased region" description="Low complexity" evidence="2">
    <location>
        <begin position="57"/>
        <end position="87"/>
    </location>
</feature>
<dbReference type="PROSITE" id="PS50090">
    <property type="entry name" value="MYB_LIKE"/>
    <property type="match status" value="1"/>
</dbReference>
<dbReference type="InterPro" id="IPR001005">
    <property type="entry name" value="SANT/Myb"/>
</dbReference>
<name>A0A9W8CNW1_9FUNG</name>
<reference evidence="4" key="1">
    <citation type="submission" date="2022-07" db="EMBL/GenBank/DDBJ databases">
        <title>Phylogenomic reconstructions and comparative analyses of Kickxellomycotina fungi.</title>
        <authorList>
            <person name="Reynolds N.K."/>
            <person name="Stajich J.E."/>
            <person name="Barry K."/>
            <person name="Grigoriev I.V."/>
            <person name="Crous P."/>
            <person name="Smith M.E."/>
        </authorList>
    </citation>
    <scope>NUCLEOTIDE SEQUENCE</scope>
    <source>
        <strain evidence="4">NBRC 32514</strain>
    </source>
</reference>
<evidence type="ECO:0000313" key="4">
    <source>
        <dbReference type="EMBL" id="KAJ1719949.1"/>
    </source>
</evidence>